<protein>
    <submittedName>
        <fullName evidence="1">Uncharacterized protein</fullName>
    </submittedName>
</protein>
<reference evidence="2" key="1">
    <citation type="submission" date="2017-08" db="EMBL/GenBank/DDBJ databases">
        <authorList>
            <person name="Varghese N."/>
            <person name="Submissions S."/>
        </authorList>
    </citation>
    <scope>NUCLEOTIDE SEQUENCE [LARGE SCALE GENOMIC DNA]</scope>
    <source>
        <strain evidence="2">JC23</strain>
    </source>
</reference>
<dbReference type="AlphaFoldDB" id="A0A285UM37"/>
<organism evidence="1 2">
    <name type="scientific">Ureibacillus acetophenoni</name>
    <dbReference type="NCBI Taxonomy" id="614649"/>
    <lineage>
        <taxon>Bacteria</taxon>
        <taxon>Bacillati</taxon>
        <taxon>Bacillota</taxon>
        <taxon>Bacilli</taxon>
        <taxon>Bacillales</taxon>
        <taxon>Caryophanaceae</taxon>
        <taxon>Ureibacillus</taxon>
    </lineage>
</organism>
<evidence type="ECO:0000313" key="2">
    <source>
        <dbReference type="Proteomes" id="UP000219252"/>
    </source>
</evidence>
<evidence type="ECO:0000313" key="1">
    <source>
        <dbReference type="EMBL" id="SOC42965.1"/>
    </source>
</evidence>
<gene>
    <name evidence="1" type="ORF">SAMN05877842_11418</name>
</gene>
<dbReference type="Proteomes" id="UP000219252">
    <property type="component" value="Unassembled WGS sequence"/>
</dbReference>
<sequence>MYYNVTINIPVYTDANSTFPKPVGENYDYWFPLLKFFLTKSDTIEIHCWNEEIDTINEIQSLYNSKMEMVREENLTIFKLIKSIITIDYLLNNNVNINGELKWFTINLEKFMKPMFHSGHWGTEFFIPNVTKEDIVFIKSIIPRQAILHEFL</sequence>
<dbReference type="OrthoDB" id="2058201at2"/>
<keyword evidence="2" id="KW-1185">Reference proteome</keyword>
<dbReference type="EMBL" id="OBQC01000014">
    <property type="protein sequence ID" value="SOC42965.1"/>
    <property type="molecule type" value="Genomic_DNA"/>
</dbReference>
<dbReference type="RefSeq" id="WP_097150604.1">
    <property type="nucleotide sequence ID" value="NZ_OBQC01000014.1"/>
</dbReference>
<name>A0A285UM37_9BACL</name>
<accession>A0A285UM37</accession>
<proteinExistence type="predicted"/>